<dbReference type="PRINTS" id="PR01483">
    <property type="entry name" value="FASYNTHASE"/>
</dbReference>
<dbReference type="InterPro" id="IPR003965">
    <property type="entry name" value="Fatty_acid_synthase"/>
</dbReference>
<gene>
    <name evidence="2" type="ORF">NHP190012_11920</name>
</gene>
<dbReference type="PANTHER" id="PTHR43437">
    <property type="entry name" value="HYDROXYACYL-THIOESTER DEHYDRATASE TYPE 2, MITOCHONDRIAL-RELATED"/>
    <property type="match status" value="1"/>
</dbReference>
<dbReference type="Proteomes" id="UP000826146">
    <property type="component" value="Chromosome"/>
</dbReference>
<dbReference type="InterPro" id="IPR050965">
    <property type="entry name" value="UPF0336/Enoyl-CoA_hydratase"/>
</dbReference>
<reference evidence="2 3" key="1">
    <citation type="submission" date="2021-07" db="EMBL/GenBank/DDBJ databases">
        <title>Novel Helicobacter sp. Isolated from a cat.</title>
        <authorList>
            <person name="Rimbara E."/>
            <person name="Suzuki M."/>
        </authorList>
    </citation>
    <scope>NUCLEOTIDE SEQUENCE [LARGE SCALE GENOMIC DNA]</scope>
    <source>
        <strain evidence="3">NHP19-012</strain>
    </source>
</reference>
<proteinExistence type="predicted"/>
<dbReference type="InterPro" id="IPR002539">
    <property type="entry name" value="MaoC-like_dom"/>
</dbReference>
<feature type="domain" description="MaoC-like" evidence="1">
    <location>
        <begin position="19"/>
        <end position="119"/>
    </location>
</feature>
<dbReference type="Gene3D" id="3.10.129.10">
    <property type="entry name" value="Hotdog Thioesterase"/>
    <property type="match status" value="1"/>
</dbReference>
<dbReference type="EMBL" id="AP024819">
    <property type="protein sequence ID" value="BCZ19550.1"/>
    <property type="molecule type" value="Genomic_DNA"/>
</dbReference>
<dbReference type="InterPro" id="IPR029069">
    <property type="entry name" value="HotDog_dom_sf"/>
</dbReference>
<sequence>MLKTYRFADLFEGLEESFNLTLNPQNLQEFSALSGDTNPLHTDPSYAQEKGFKDCVVHGMLHSAYYSRLVGMHLPGKYALFQGIKVAFKNPLYAPADLRVWGKITHCNASFKTIEISAGIDALIGGGLCVSRAKLQVGLLV</sequence>
<keyword evidence="3" id="KW-1185">Reference proteome</keyword>
<dbReference type="Pfam" id="PF01575">
    <property type="entry name" value="MaoC_dehydratas"/>
    <property type="match status" value="1"/>
</dbReference>
<evidence type="ECO:0000259" key="1">
    <source>
        <dbReference type="Pfam" id="PF01575"/>
    </source>
</evidence>
<name>A0ABM7SGH5_9HELI</name>
<accession>A0ABM7SGH5</accession>
<organism evidence="2 3">
    <name type="scientific">Helicobacter gastrofelis</name>
    <dbReference type="NCBI Taxonomy" id="2849642"/>
    <lineage>
        <taxon>Bacteria</taxon>
        <taxon>Pseudomonadati</taxon>
        <taxon>Campylobacterota</taxon>
        <taxon>Epsilonproteobacteria</taxon>
        <taxon>Campylobacterales</taxon>
        <taxon>Helicobacteraceae</taxon>
        <taxon>Helicobacter</taxon>
    </lineage>
</organism>
<evidence type="ECO:0000313" key="3">
    <source>
        <dbReference type="Proteomes" id="UP000826146"/>
    </source>
</evidence>
<dbReference type="SUPFAM" id="SSF54637">
    <property type="entry name" value="Thioesterase/thiol ester dehydrase-isomerase"/>
    <property type="match status" value="1"/>
</dbReference>
<evidence type="ECO:0000313" key="2">
    <source>
        <dbReference type="EMBL" id="BCZ19550.1"/>
    </source>
</evidence>
<protein>
    <submittedName>
        <fullName evidence="2">Dehydratase</fullName>
    </submittedName>
</protein>
<dbReference type="PANTHER" id="PTHR43437:SF3">
    <property type="entry name" value="HYDROXYACYL-THIOESTER DEHYDRATASE TYPE 2, MITOCHONDRIAL"/>
    <property type="match status" value="1"/>
</dbReference>